<dbReference type="EMBL" id="JAUJEB010000001">
    <property type="protein sequence ID" value="MDN5211362.1"/>
    <property type="molecule type" value="Genomic_DNA"/>
</dbReference>
<organism evidence="3 4">
    <name type="scientific">Agaribacillus aureus</name>
    <dbReference type="NCBI Taxonomy" id="3051825"/>
    <lineage>
        <taxon>Bacteria</taxon>
        <taxon>Pseudomonadati</taxon>
        <taxon>Bacteroidota</taxon>
        <taxon>Cytophagia</taxon>
        <taxon>Cytophagales</taxon>
        <taxon>Splendidivirgaceae</taxon>
        <taxon>Agaribacillus</taxon>
    </lineage>
</organism>
<dbReference type="SUPFAM" id="SSF53649">
    <property type="entry name" value="Alkaline phosphatase-like"/>
    <property type="match status" value="1"/>
</dbReference>
<dbReference type="Pfam" id="PF14707">
    <property type="entry name" value="Sulfatase_C"/>
    <property type="match status" value="1"/>
</dbReference>
<dbReference type="InterPro" id="IPR050738">
    <property type="entry name" value="Sulfatase"/>
</dbReference>
<dbReference type="RefSeq" id="WP_346756696.1">
    <property type="nucleotide sequence ID" value="NZ_JAUJEB010000001.1"/>
</dbReference>
<name>A0ABT8L0V3_9BACT</name>
<dbReference type="Proteomes" id="UP001172083">
    <property type="component" value="Unassembled WGS sequence"/>
</dbReference>
<dbReference type="Gene3D" id="3.30.1120.10">
    <property type="match status" value="1"/>
</dbReference>
<gene>
    <name evidence="3" type="ORF">QQ020_04850</name>
</gene>
<dbReference type="CDD" id="cd16026">
    <property type="entry name" value="GALNS_like"/>
    <property type="match status" value="1"/>
</dbReference>
<dbReference type="PANTHER" id="PTHR42693:SF33">
    <property type="entry name" value="ARYLSULFATASE"/>
    <property type="match status" value="1"/>
</dbReference>
<accession>A0ABT8L0V3</accession>
<sequence length="456" mass="50998">MNRKLLSIGILCLTGMLCNSCNEGVSYNRQKQDKPNIIILFCDDLGYGDLTSFGHPTIKTPNLDQMVTDGMKFTNFYSGSPACTASRYSLLTGRYPKRSGFGWVLSPTSPRGIHPKEITMAEALKGVGYATGMFGKWHLGSTKPEYLPLQNGFDEYVGLPYSNDMRPPKWPSIPLLQGNDTLELDPDQSKLTALYTERAIDFIRRNKEDPFFIYLPYAMPHVPLYPGQDFSGSSRRGLYGDVVEEIDWSAGKIREILREEGLDGQTLIIFASDNGPWIIKNEKGGSSGLLRDGKGSTWEGGMHVPGIACWPGKITAGSICMNPASTLDMYTTILKIAGVDIPADRAVDGRDIKGWLFESDHQPEVHPYYYYGPRELHALRKGPWKLHVKTSSQTGKDYFEGKLPLLFNLDTDPSEQYDVSDENPEIVQDLLAEITQHKKEVAEASNFFDREETHAE</sequence>
<reference evidence="3" key="1">
    <citation type="submission" date="2023-06" db="EMBL/GenBank/DDBJ databases">
        <title>Genomic of Agaribacillus aureum.</title>
        <authorList>
            <person name="Wang G."/>
        </authorList>
    </citation>
    <scope>NUCLEOTIDE SEQUENCE</scope>
    <source>
        <strain evidence="3">BMA12</strain>
    </source>
</reference>
<dbReference type="Pfam" id="PF00884">
    <property type="entry name" value="Sulfatase"/>
    <property type="match status" value="1"/>
</dbReference>
<evidence type="ECO:0000259" key="2">
    <source>
        <dbReference type="Pfam" id="PF00884"/>
    </source>
</evidence>
<proteinExistence type="inferred from homology"/>
<dbReference type="InterPro" id="IPR017850">
    <property type="entry name" value="Alkaline_phosphatase_core_sf"/>
</dbReference>
<evidence type="ECO:0000256" key="1">
    <source>
        <dbReference type="ARBA" id="ARBA00008779"/>
    </source>
</evidence>
<feature type="domain" description="Sulfatase N-terminal" evidence="2">
    <location>
        <begin position="35"/>
        <end position="339"/>
    </location>
</feature>
<dbReference type="PANTHER" id="PTHR42693">
    <property type="entry name" value="ARYLSULFATASE FAMILY MEMBER"/>
    <property type="match status" value="1"/>
</dbReference>
<comment type="caution">
    <text evidence="3">The sequence shown here is derived from an EMBL/GenBank/DDBJ whole genome shotgun (WGS) entry which is preliminary data.</text>
</comment>
<dbReference type="InterPro" id="IPR000917">
    <property type="entry name" value="Sulfatase_N"/>
</dbReference>
<evidence type="ECO:0000313" key="4">
    <source>
        <dbReference type="Proteomes" id="UP001172083"/>
    </source>
</evidence>
<dbReference type="Gene3D" id="3.40.720.10">
    <property type="entry name" value="Alkaline Phosphatase, subunit A"/>
    <property type="match status" value="1"/>
</dbReference>
<evidence type="ECO:0000313" key="3">
    <source>
        <dbReference type="EMBL" id="MDN5211362.1"/>
    </source>
</evidence>
<protein>
    <submittedName>
        <fullName evidence="3">Sulfatase</fullName>
    </submittedName>
</protein>
<keyword evidence="4" id="KW-1185">Reference proteome</keyword>
<comment type="similarity">
    <text evidence="1">Belongs to the sulfatase family.</text>
</comment>